<comment type="caution">
    <text evidence="2">The sequence shown here is derived from an EMBL/GenBank/DDBJ whole genome shotgun (WGS) entry which is preliminary data.</text>
</comment>
<dbReference type="Proteomes" id="UP001140091">
    <property type="component" value="Unassembled WGS sequence"/>
</dbReference>
<dbReference type="OrthoDB" id="10370684at2759"/>
<evidence type="ECO:0000256" key="1">
    <source>
        <dbReference type="SAM" id="MobiDB-lite"/>
    </source>
</evidence>
<keyword evidence="3" id="KW-1185">Reference proteome</keyword>
<protein>
    <submittedName>
        <fullName evidence="2">Uncharacterized protein</fullName>
    </submittedName>
</protein>
<feature type="compositionally biased region" description="Acidic residues" evidence="1">
    <location>
        <begin position="140"/>
        <end position="149"/>
    </location>
</feature>
<sequence length="181" mass="20803">MGEYNRYQTLRLHEIGRQLVVATFYNEDIDLFWKRIWDEWMGVEPFPQPPNLEDGEYLVQCAAKLQVLQRKVHWLIWRKYPTAVCRGELLPEWVEYPQRVTLADLAEDLVEIPENISNEVIVIDDDSDTQQSDGDSGSGDSEDGNDNDESSDKSGDESSGDNSSKSFSEEDDDEDAFIEIF</sequence>
<evidence type="ECO:0000313" key="3">
    <source>
        <dbReference type="Proteomes" id="UP001140091"/>
    </source>
</evidence>
<name>A0A9W8JQ19_9AGAR</name>
<accession>A0A9W8JQ19</accession>
<dbReference type="EMBL" id="JANBPK010000013">
    <property type="protein sequence ID" value="KAJ2936869.1"/>
    <property type="molecule type" value="Genomic_DNA"/>
</dbReference>
<evidence type="ECO:0000313" key="2">
    <source>
        <dbReference type="EMBL" id="KAJ2936869.1"/>
    </source>
</evidence>
<feature type="compositionally biased region" description="Low complexity" evidence="1">
    <location>
        <begin position="129"/>
        <end position="139"/>
    </location>
</feature>
<proteinExistence type="predicted"/>
<dbReference type="AlphaFoldDB" id="A0A9W8JQ19"/>
<feature type="non-terminal residue" evidence="2">
    <location>
        <position position="181"/>
    </location>
</feature>
<reference evidence="2" key="1">
    <citation type="submission" date="2022-06" db="EMBL/GenBank/DDBJ databases">
        <title>Genome Sequence of Candolleomyces eurysporus.</title>
        <authorList>
            <person name="Buettner E."/>
        </authorList>
    </citation>
    <scope>NUCLEOTIDE SEQUENCE</scope>
    <source>
        <strain evidence="2">VTCC 930004</strain>
    </source>
</reference>
<gene>
    <name evidence="2" type="ORF">H1R20_g225</name>
</gene>
<organism evidence="2 3">
    <name type="scientific">Candolleomyces eurysporus</name>
    <dbReference type="NCBI Taxonomy" id="2828524"/>
    <lineage>
        <taxon>Eukaryota</taxon>
        <taxon>Fungi</taxon>
        <taxon>Dikarya</taxon>
        <taxon>Basidiomycota</taxon>
        <taxon>Agaricomycotina</taxon>
        <taxon>Agaricomycetes</taxon>
        <taxon>Agaricomycetidae</taxon>
        <taxon>Agaricales</taxon>
        <taxon>Agaricineae</taxon>
        <taxon>Psathyrellaceae</taxon>
        <taxon>Candolleomyces</taxon>
    </lineage>
</organism>
<feature type="compositionally biased region" description="Acidic residues" evidence="1">
    <location>
        <begin position="169"/>
        <end position="181"/>
    </location>
</feature>
<feature type="region of interest" description="Disordered" evidence="1">
    <location>
        <begin position="120"/>
        <end position="181"/>
    </location>
</feature>